<accession>A0A833JEW7</accession>
<name>A0A833JEW7_9BACT</name>
<gene>
    <name evidence="1" type="ORF">GCL57_05585</name>
</gene>
<dbReference type="AlphaFoldDB" id="A0A833JEW7"/>
<reference evidence="1 2" key="1">
    <citation type="submission" date="2019-10" db="EMBL/GenBank/DDBJ databases">
        <title>New genus of Silvanigrellaceae.</title>
        <authorList>
            <person name="Pitt A."/>
            <person name="Hahn M.W."/>
        </authorList>
    </citation>
    <scope>NUCLEOTIDE SEQUENCE [LARGE SCALE GENOMIC DNA]</scope>
    <source>
        <strain evidence="1 2">33A1-SZDP</strain>
    </source>
</reference>
<evidence type="ECO:0000313" key="1">
    <source>
        <dbReference type="EMBL" id="KAB8032119.1"/>
    </source>
</evidence>
<comment type="caution">
    <text evidence="1">The sequence shown here is derived from an EMBL/GenBank/DDBJ whole genome shotgun (WGS) entry which is preliminary data.</text>
</comment>
<dbReference type="EMBL" id="WFLN01000005">
    <property type="protein sequence ID" value="KAB8032119.1"/>
    <property type="molecule type" value="Genomic_DNA"/>
</dbReference>
<protein>
    <submittedName>
        <fullName evidence="1">Uncharacterized protein</fullName>
    </submittedName>
</protein>
<sequence length="340" mass="41080">MYIKKLLNNLIFFLIFLLSLKSNESNAYKFLRSEYFIKKESNEKAGFNDFSSLFNEIQKNPESVCLEINQFIHESLQNHTKYHKEIDKSYLIKITKNYSYCFNEELIFKMFNTFMPKAFTRDGQNYLKIRYKPFVDYKAARIIYKRFENFFYEEHFIRLYEYSLVYDVDFSHVLFYKMLDKIFYNSEYICNFVNYTVLASLKNFKDYKKPVNLKYISDKFINYKNCYDSQSIQSMFDMVLSPENRLLYLTQKFGEEQIKTNPYVDFATAKLIFENFATYLTDVQLSLLFEYSLVNDVAFSEKLKKYFSQEIEGHHTLIFHEPIIESNNRVVLVERIMTIL</sequence>
<evidence type="ECO:0000313" key="2">
    <source>
        <dbReference type="Proteomes" id="UP000442694"/>
    </source>
</evidence>
<dbReference type="RefSeq" id="WP_152212310.1">
    <property type="nucleotide sequence ID" value="NZ_WFLN01000005.1"/>
</dbReference>
<organism evidence="1 2">
    <name type="scientific">Fluviispira multicolorata</name>
    <dbReference type="NCBI Taxonomy" id="2654512"/>
    <lineage>
        <taxon>Bacteria</taxon>
        <taxon>Pseudomonadati</taxon>
        <taxon>Bdellovibrionota</taxon>
        <taxon>Oligoflexia</taxon>
        <taxon>Silvanigrellales</taxon>
        <taxon>Silvanigrellaceae</taxon>
        <taxon>Fluviispira</taxon>
    </lineage>
</organism>
<dbReference type="Proteomes" id="UP000442694">
    <property type="component" value="Unassembled WGS sequence"/>
</dbReference>
<keyword evidence="2" id="KW-1185">Reference proteome</keyword>
<proteinExistence type="predicted"/>